<dbReference type="InterPro" id="IPR001471">
    <property type="entry name" value="AP2/ERF_dom"/>
</dbReference>
<proteinExistence type="predicted"/>
<dbReference type="EMBL" id="MG250486">
    <property type="protein sequence ID" value="AUE23297.1"/>
    <property type="molecule type" value="Genomic_DNA"/>
</dbReference>
<dbReference type="Pfam" id="PF13392">
    <property type="entry name" value="HNH_3"/>
    <property type="match status" value="1"/>
</dbReference>
<dbReference type="SMART" id="SM00380">
    <property type="entry name" value="AP2"/>
    <property type="match status" value="1"/>
</dbReference>
<keyword evidence="2" id="KW-0238">DNA-binding</keyword>
<keyword evidence="6" id="KW-1185">Reference proteome</keyword>
<accession>A0A2H4YGJ8</accession>
<protein>
    <recommendedName>
        <fullName evidence="4">AP2/ERF domain-containing protein</fullName>
    </recommendedName>
</protein>
<dbReference type="PROSITE" id="PS51032">
    <property type="entry name" value="AP2_ERF"/>
    <property type="match status" value="1"/>
</dbReference>
<dbReference type="SUPFAM" id="SSF54171">
    <property type="entry name" value="DNA-binding domain"/>
    <property type="match status" value="1"/>
</dbReference>
<evidence type="ECO:0000256" key="1">
    <source>
        <dbReference type="ARBA" id="ARBA00023015"/>
    </source>
</evidence>
<evidence type="ECO:0000256" key="3">
    <source>
        <dbReference type="ARBA" id="ARBA00023163"/>
    </source>
</evidence>
<gene>
    <name evidence="5" type="ORF">Ro1_00071</name>
</gene>
<name>A0A2H4YGJ8_9CAUD</name>
<keyword evidence="3" id="KW-0804">Transcription</keyword>
<dbReference type="Proteomes" id="UP000241480">
    <property type="component" value="Segment"/>
</dbReference>
<evidence type="ECO:0000313" key="6">
    <source>
        <dbReference type="Proteomes" id="UP000241480"/>
    </source>
</evidence>
<evidence type="ECO:0000313" key="5">
    <source>
        <dbReference type="EMBL" id="AUE23297.1"/>
    </source>
</evidence>
<dbReference type="InterPro" id="IPR036955">
    <property type="entry name" value="AP2/ERF_dom_sf"/>
</dbReference>
<feature type="domain" description="AP2/ERF" evidence="4">
    <location>
        <begin position="107"/>
        <end position="163"/>
    </location>
</feature>
<organism evidence="5 6">
    <name type="scientific">Raoultella phage Ro1</name>
    <dbReference type="NCBI Taxonomy" id="2053702"/>
    <lineage>
        <taxon>Viruses</taxon>
        <taxon>Duplodnaviria</taxon>
        <taxon>Heunggongvirae</taxon>
        <taxon>Uroviricota</taxon>
        <taxon>Caudoviricetes</taxon>
        <taxon>Vequintavirinae</taxon>
        <taxon>Mydovirus</taxon>
        <taxon>Mydovirus Ro1</taxon>
    </lineage>
</organism>
<dbReference type="GO" id="GO:0003700">
    <property type="term" value="F:DNA-binding transcription factor activity"/>
    <property type="evidence" value="ECO:0007669"/>
    <property type="project" value="InterPro"/>
</dbReference>
<dbReference type="InterPro" id="IPR016177">
    <property type="entry name" value="DNA-bd_dom_sf"/>
</dbReference>
<evidence type="ECO:0000256" key="2">
    <source>
        <dbReference type="ARBA" id="ARBA00023125"/>
    </source>
</evidence>
<dbReference type="InterPro" id="IPR003615">
    <property type="entry name" value="HNH_nuc"/>
</dbReference>
<evidence type="ECO:0000259" key="4">
    <source>
        <dbReference type="PROSITE" id="PS51032"/>
    </source>
</evidence>
<keyword evidence="1" id="KW-0805">Transcription regulation</keyword>
<reference evidence="5 6" key="1">
    <citation type="submission" date="2017-10" db="EMBL/GenBank/DDBJ databases">
        <title>Antibacterial composition for extension of chilled fish shelf life and decreasing of risk of food-borne infections, bacteriophage strains for its preparation.</title>
        <authorList>
            <person name="Zulkarneev E.R."/>
            <person name="Aleshkin A.V."/>
            <person name="Rubalsky O.V."/>
            <person name="Kiseleva I.A."/>
            <person name="Rubalskii E.O."/>
            <person name="Lebedev S.N."/>
        </authorList>
    </citation>
    <scope>NUCLEOTIDE SEQUENCE [LARGE SCALE GENOMIC DNA]</scope>
</reference>
<dbReference type="GO" id="GO:0003677">
    <property type="term" value="F:DNA binding"/>
    <property type="evidence" value="ECO:0007669"/>
    <property type="project" value="UniProtKB-KW"/>
</dbReference>
<dbReference type="Gene3D" id="3.30.730.10">
    <property type="entry name" value="AP2/ERF domain"/>
    <property type="match status" value="1"/>
</dbReference>
<sequence>MIERERLLAVLHYNDKTGMFVWLKTLSRNVKAGTIAGYINKDGYRVIKIDGRLYSAHRLAWLYMKGYVPPMIDHRNRVRSDNSFENLRSSDSERNQHNTGLKKGEVPYKGVSIDPRGGKYQAKIRYKGKRYTFYGFTDPIFAALAYDYATLLLRDSHAETNESLGLCDFKTMTEADKKVVIAFVKQKLNFGDKKC</sequence>
<dbReference type="InterPro" id="IPR044925">
    <property type="entry name" value="His-Me_finger_sf"/>
</dbReference>
<dbReference type="Gene3D" id="3.90.75.20">
    <property type="match status" value="1"/>
</dbReference>
<dbReference type="SUPFAM" id="SSF54060">
    <property type="entry name" value="His-Me finger endonucleases"/>
    <property type="match status" value="1"/>
</dbReference>